<dbReference type="Pfam" id="PF04074">
    <property type="entry name" value="DUF386"/>
    <property type="match status" value="1"/>
</dbReference>
<sequence>MLFGHISQSSPFPLPTELVRGLTFLRTTNFQILPTGRVDIDGDKLYARIIDLTTQPKEQNFPEVHRRYLDIHFLVSGEETMGYAPDSGENTIAESLLEERDIIFYRPMENESLLVMQPGNYAIFFPQDVHRPACIYRQEQEIRKVVVKIAMTEINASG</sequence>
<reference evidence="2" key="4">
    <citation type="submission" date="2017-11" db="EMBL/GenBank/DDBJ databases">
        <title>Complete genome sequence of Serratia sp. ATCC 39006.</title>
        <authorList>
            <person name="Hampton H.G."/>
            <person name="Jackson S.A."/>
            <person name="Jauregui R."/>
            <person name="Poulter G.T.M."/>
            <person name="Salmond G.P.C."/>
            <person name="Fineran P.C."/>
        </authorList>
    </citation>
    <scope>NUCLEOTIDE SEQUENCE</scope>
    <source>
        <strain evidence="2">ATCC 39006</strain>
    </source>
</reference>
<protein>
    <submittedName>
        <fullName evidence="2">YhcH/YjgK/YiaL family protein</fullName>
    </submittedName>
</protein>
<dbReference type="Proteomes" id="UP000017700">
    <property type="component" value="Chromosome"/>
</dbReference>
<evidence type="ECO:0000313" key="3">
    <source>
        <dbReference type="Proteomes" id="UP000017700"/>
    </source>
</evidence>
<reference evidence="2" key="2">
    <citation type="submission" date="2013-09" db="EMBL/GenBank/DDBJ databases">
        <authorList>
            <person name="Wang G."/>
            <person name="Yang Y."/>
            <person name="Su Y."/>
        </authorList>
    </citation>
    <scope>NUCLEOTIDE SEQUENCE</scope>
    <source>
        <strain evidence="2">ATCC 39006</strain>
    </source>
</reference>
<organism evidence="2 3">
    <name type="scientific">Serratia sp. (strain ATCC 39006)</name>
    <name type="common">Prodigiosinella confusarubida</name>
    <dbReference type="NCBI Taxonomy" id="104623"/>
    <lineage>
        <taxon>Bacteria</taxon>
        <taxon>Pseudomonadati</taxon>
        <taxon>Pseudomonadota</taxon>
        <taxon>Gammaproteobacteria</taxon>
        <taxon>Enterobacterales</taxon>
        <taxon>Pectobacteriaceae</taxon>
        <taxon>Prodigiosinella</taxon>
    </lineage>
</organism>
<reference evidence="2 3" key="1">
    <citation type="journal article" date="2013" name="Genome Announc.">
        <title>Draft genome sequence of Serratia sp. strain ATCC 39006, a model bacterium for analysis of the biosynthesis and regulation of prodigiosin, a carbapenem, and gas vesicles.</title>
        <authorList>
            <person name="Fineran P.C."/>
            <person name="Iglesias Cans M.C."/>
            <person name="Ramsay J.P."/>
            <person name="Wilf N.M."/>
            <person name="Cossyleon D."/>
            <person name="McNeil M.B."/>
            <person name="Williamson N.R."/>
            <person name="Monson R.E."/>
            <person name="Becher S.A."/>
            <person name="Stanton J.A."/>
            <person name="Brugger K."/>
            <person name="Brown S.D."/>
            <person name="Salmond G.P."/>
        </authorList>
    </citation>
    <scope>NUCLEOTIDE SEQUENCE [LARGE SCALE GENOMIC DNA]</scope>
    <source>
        <strain evidence="2">ATCC 39006</strain>
        <strain evidence="3">ATCC 39006 / SC 11482</strain>
    </source>
</reference>
<evidence type="ECO:0000313" key="1">
    <source>
        <dbReference type="EMBL" id="AUH02343.1"/>
    </source>
</evidence>
<dbReference type="Gene3D" id="2.60.120.370">
    <property type="entry name" value="YhcH/YjgK/YiaL"/>
    <property type="match status" value="1"/>
</dbReference>
<dbReference type="InterPro" id="IPR004375">
    <property type="entry name" value="NanQ/TabA/YiaL"/>
</dbReference>
<dbReference type="InterPro" id="IPR037012">
    <property type="entry name" value="NanQ/TabA/YiaL_sf"/>
</dbReference>
<dbReference type="GO" id="GO:0005829">
    <property type="term" value="C:cytosol"/>
    <property type="evidence" value="ECO:0007669"/>
    <property type="project" value="TreeGrafter"/>
</dbReference>
<dbReference type="PANTHER" id="PTHR34986">
    <property type="entry name" value="EVOLVED BETA-GALACTOSIDASE SUBUNIT BETA"/>
    <property type="match status" value="1"/>
</dbReference>
<dbReference type="SUPFAM" id="SSF51197">
    <property type="entry name" value="Clavaminate synthase-like"/>
    <property type="match status" value="1"/>
</dbReference>
<dbReference type="KEGG" id="sera:Ser39006_022680"/>
<keyword evidence="3" id="KW-1185">Reference proteome</keyword>
<name>A0A2I5TCR8_SERS3</name>
<dbReference type="RefSeq" id="WP_021014262.1">
    <property type="nucleotide sequence ID" value="NZ_CP025084.1"/>
</dbReference>
<dbReference type="Proteomes" id="UP000233778">
    <property type="component" value="Chromosome"/>
</dbReference>
<gene>
    <name evidence="1" type="ORF">CWC46_22690</name>
    <name evidence="2" type="ORF">Ser39006_022680</name>
</gene>
<dbReference type="EMBL" id="CP025085">
    <property type="protein sequence ID" value="AUH02343.1"/>
    <property type="molecule type" value="Genomic_DNA"/>
</dbReference>
<dbReference type="KEGG" id="serq:CWC46_22690"/>
<accession>A0A2I5TCR8</accession>
<dbReference type="STRING" id="104623.Ser39006_00990"/>
<dbReference type="OrthoDB" id="6196468at2"/>
<dbReference type="PANTHER" id="PTHR34986:SF1">
    <property type="entry name" value="PROTEIN YIAL"/>
    <property type="match status" value="1"/>
</dbReference>
<reference evidence="1 4" key="3">
    <citation type="submission" date="2017-11" db="EMBL/GenBank/DDBJ databases">
        <title>Complete genome sequence of Serratia sp. ATCC 39006 LacA.</title>
        <authorList>
            <person name="Hampton H.G."/>
            <person name="Jackson S.A."/>
            <person name="Jauregui R."/>
            <person name="Poulter G.T.M."/>
            <person name="Salmond G.P.C."/>
            <person name="Fineran P.C."/>
        </authorList>
    </citation>
    <scope>NUCLEOTIDE SEQUENCE [LARGE SCALE GENOMIC DNA]</scope>
    <source>
        <strain evidence="1 4">ATCC 39006</strain>
    </source>
</reference>
<evidence type="ECO:0000313" key="2">
    <source>
        <dbReference type="EMBL" id="AUH06665.1"/>
    </source>
</evidence>
<dbReference type="AlphaFoldDB" id="A0A2I5TCR8"/>
<dbReference type="EMBL" id="CP025084">
    <property type="protein sequence ID" value="AUH06665.1"/>
    <property type="molecule type" value="Genomic_DNA"/>
</dbReference>
<proteinExistence type="predicted"/>
<evidence type="ECO:0000313" key="4">
    <source>
        <dbReference type="Proteomes" id="UP000233778"/>
    </source>
</evidence>
<dbReference type="NCBIfam" id="TIGR00022">
    <property type="entry name" value="YhcH/YjgK/YiaL family protein"/>
    <property type="match status" value="1"/>
</dbReference>